<sequence length="564" mass="61642">MSNWRCVPIQLGQALHSQCLMNIRTVSTQPFNDQKPGTSGLRKSVPVFQQPHYLENFVQAIFDTQQGYEGGTLVLGGDGRYYNRQAIQIILRMAAANGVGRVLVGCEGIVSTPAASCMIRKNQAFGGIILSASHNPGGPEGDFGIKFNASNGGPAAEKITEAIYARTQVIDAYKMMDAADINLDQPGSFKLGTMDVEVIDSVQPYMELMESLFDFNLIQKLLTSGKFRMCMDSMHAVTGPYAHAIFEKRLGAAPGTVVNGIPLEDFGGGHPDPNLVYAHDLVEIIFGENAPDFGAASDGDGDRNMVLGRNFFVTPSDSLAVLTANAHLVPGYKDGLAGVARSMPTSQAPDRVAEKLGIECYETPTGWKFFGNLLDAGKATLCGEESFGTGSNHVREKDGLWAVLFWLNILAVRQESVEDIVRNHWQTYGRNYYSRHDYEEVETEKANQLVDKLQAILPNLKGQQFGNYQVEYSDNFSYTDPVDNSVSNNQGIRIGFTDGSRIVFRLSGTGTKGATLRVYLESYEPDPAKHNLDPQEALGELITIADQIAQIKTITGRQQPTVIT</sequence>
<comment type="catalytic activity">
    <reaction evidence="1">
        <text>alpha-D-glucose 1-phosphate = alpha-D-glucose 6-phosphate</text>
        <dbReference type="Rhea" id="RHEA:23536"/>
        <dbReference type="ChEBI" id="CHEBI:58225"/>
        <dbReference type="ChEBI" id="CHEBI:58601"/>
        <dbReference type="EC" id="5.4.2.2"/>
    </reaction>
</comment>
<evidence type="ECO:0000256" key="3">
    <source>
        <dbReference type="ARBA" id="ARBA00010231"/>
    </source>
</evidence>
<evidence type="ECO:0000256" key="9">
    <source>
        <dbReference type="ARBA" id="ARBA00023235"/>
    </source>
</evidence>
<dbReference type="FunFam" id="3.30.310.50:FF:000002">
    <property type="entry name" value="Phosphoglucomutase 5"/>
    <property type="match status" value="1"/>
</dbReference>
<dbReference type="FunFam" id="3.40.120.10:FF:000006">
    <property type="entry name" value="Phosphoglucomutase PgmA"/>
    <property type="match status" value="1"/>
</dbReference>
<dbReference type="EMBL" id="CZCU02000124">
    <property type="protein sequence ID" value="VXD15605.1"/>
    <property type="molecule type" value="Genomic_DNA"/>
</dbReference>
<dbReference type="SUPFAM" id="SSF55957">
    <property type="entry name" value="Phosphoglucomutase, C-terminal domain"/>
    <property type="match status" value="1"/>
</dbReference>
<dbReference type="EC" id="5.4.2.2" evidence="4"/>
<evidence type="ECO:0000256" key="5">
    <source>
        <dbReference type="ARBA" id="ARBA00022526"/>
    </source>
</evidence>
<dbReference type="PROSITE" id="PS00710">
    <property type="entry name" value="PGM_PMM"/>
    <property type="match status" value="1"/>
</dbReference>
<dbReference type="Pfam" id="PF02880">
    <property type="entry name" value="PGM_PMM_III"/>
    <property type="match status" value="1"/>
</dbReference>
<dbReference type="FunFam" id="3.40.120.10:FF:000005">
    <property type="entry name" value="Phosphoglucomutase 5"/>
    <property type="match status" value="1"/>
</dbReference>
<accession>A0A7Z9BM57</accession>
<evidence type="ECO:0000259" key="12">
    <source>
        <dbReference type="Pfam" id="PF02878"/>
    </source>
</evidence>
<evidence type="ECO:0000256" key="2">
    <source>
        <dbReference type="ARBA" id="ARBA00001946"/>
    </source>
</evidence>
<evidence type="ECO:0000259" key="14">
    <source>
        <dbReference type="Pfam" id="PF02880"/>
    </source>
</evidence>
<comment type="caution">
    <text evidence="15">The sequence shown here is derived from an EMBL/GenBank/DDBJ whole genome shotgun (WGS) entry which is preliminary data.</text>
</comment>
<evidence type="ECO:0000256" key="6">
    <source>
        <dbReference type="ARBA" id="ARBA00022553"/>
    </source>
</evidence>
<dbReference type="InterPro" id="IPR005841">
    <property type="entry name" value="Alpha-D-phosphohexomutase_SF"/>
</dbReference>
<dbReference type="GO" id="GO:0004614">
    <property type="term" value="F:phosphoglucomutase activity"/>
    <property type="evidence" value="ECO:0007669"/>
    <property type="project" value="UniProtKB-EC"/>
</dbReference>
<dbReference type="GO" id="GO:0000287">
    <property type="term" value="F:magnesium ion binding"/>
    <property type="evidence" value="ECO:0007669"/>
    <property type="project" value="InterPro"/>
</dbReference>
<proteinExistence type="inferred from homology"/>
<dbReference type="Pfam" id="PF02878">
    <property type="entry name" value="PGM_PMM_I"/>
    <property type="match status" value="1"/>
</dbReference>
<dbReference type="InterPro" id="IPR045244">
    <property type="entry name" value="PGM"/>
</dbReference>
<dbReference type="Proteomes" id="UP000184550">
    <property type="component" value="Unassembled WGS sequence"/>
</dbReference>
<keyword evidence="8 11" id="KW-0460">Magnesium</keyword>
<dbReference type="InterPro" id="IPR016066">
    <property type="entry name" value="A-D-PHexomutase_CS"/>
</dbReference>
<keyword evidence="5" id="KW-0313">Glucose metabolism</keyword>
<dbReference type="FunFam" id="3.40.120.10:FF:000004">
    <property type="entry name" value="Phosphoglucomutase 5"/>
    <property type="match status" value="1"/>
</dbReference>
<evidence type="ECO:0000256" key="1">
    <source>
        <dbReference type="ARBA" id="ARBA00000443"/>
    </source>
</evidence>
<evidence type="ECO:0000256" key="8">
    <source>
        <dbReference type="ARBA" id="ARBA00022842"/>
    </source>
</evidence>
<comment type="similarity">
    <text evidence="3 11">Belongs to the phosphohexose mutase family.</text>
</comment>
<dbReference type="InterPro" id="IPR016055">
    <property type="entry name" value="A-D-PHexomutase_a/b/a-I/II/III"/>
</dbReference>
<dbReference type="PANTHER" id="PTHR22573">
    <property type="entry name" value="PHOSPHOHEXOMUTASE FAMILY MEMBER"/>
    <property type="match status" value="1"/>
</dbReference>
<dbReference type="PRINTS" id="PR00509">
    <property type="entry name" value="PGMPMM"/>
</dbReference>
<feature type="domain" description="Alpha-D-phosphohexomutase alpha/beta/alpha" evidence="13">
    <location>
        <begin position="204"/>
        <end position="307"/>
    </location>
</feature>
<keyword evidence="7 11" id="KW-0479">Metal-binding</keyword>
<dbReference type="NCBIfam" id="NF005737">
    <property type="entry name" value="PRK07564.1-1"/>
    <property type="match status" value="1"/>
</dbReference>
<dbReference type="SUPFAM" id="SSF53738">
    <property type="entry name" value="Phosphoglucomutase, first 3 domains"/>
    <property type="match status" value="3"/>
</dbReference>
<dbReference type="Gene3D" id="3.40.120.10">
    <property type="entry name" value="Alpha-D-Glucose-1,6-Bisphosphate, subunit A, domain 3"/>
    <property type="match status" value="3"/>
</dbReference>
<feature type="domain" description="Alpha-D-phosphohexomutase alpha/beta/alpha" evidence="12">
    <location>
        <begin position="34"/>
        <end position="172"/>
    </location>
</feature>
<dbReference type="PANTHER" id="PTHR22573:SF2">
    <property type="entry name" value="PHOSPHOGLUCOMUTASE"/>
    <property type="match status" value="1"/>
</dbReference>
<dbReference type="CDD" id="cd03085">
    <property type="entry name" value="PGM1"/>
    <property type="match status" value="1"/>
</dbReference>
<organism evidence="15 16">
    <name type="scientific">Planktothrix serta PCC 8927</name>
    <dbReference type="NCBI Taxonomy" id="671068"/>
    <lineage>
        <taxon>Bacteria</taxon>
        <taxon>Bacillati</taxon>
        <taxon>Cyanobacteriota</taxon>
        <taxon>Cyanophyceae</taxon>
        <taxon>Oscillatoriophycideae</taxon>
        <taxon>Oscillatoriales</taxon>
        <taxon>Microcoleaceae</taxon>
        <taxon>Planktothrix</taxon>
    </lineage>
</organism>
<evidence type="ECO:0000256" key="4">
    <source>
        <dbReference type="ARBA" id="ARBA00012728"/>
    </source>
</evidence>
<keyword evidence="9 15" id="KW-0413">Isomerase</keyword>
<keyword evidence="10" id="KW-0119">Carbohydrate metabolism</keyword>
<dbReference type="Gene3D" id="3.30.310.50">
    <property type="entry name" value="Alpha-D-phosphohexomutase, C-terminal domain"/>
    <property type="match status" value="1"/>
</dbReference>
<dbReference type="GO" id="GO:0006006">
    <property type="term" value="P:glucose metabolic process"/>
    <property type="evidence" value="ECO:0007669"/>
    <property type="project" value="UniProtKB-KW"/>
</dbReference>
<dbReference type="InterPro" id="IPR005845">
    <property type="entry name" value="A-D-PHexomutase_a/b/a-II"/>
</dbReference>
<comment type="cofactor">
    <cofactor evidence="2">
        <name>Mg(2+)</name>
        <dbReference type="ChEBI" id="CHEBI:18420"/>
    </cofactor>
</comment>
<reference evidence="15" key="1">
    <citation type="submission" date="2019-10" db="EMBL/GenBank/DDBJ databases">
        <authorList>
            <consortium name="Genoscope - CEA"/>
            <person name="William W."/>
        </authorList>
    </citation>
    <scope>NUCLEOTIDE SEQUENCE [LARGE SCALE GENOMIC DNA]</scope>
    <source>
        <strain evidence="15">BBR_PRJEB10992</strain>
    </source>
</reference>
<dbReference type="InterPro" id="IPR005846">
    <property type="entry name" value="A-D-PHexomutase_a/b/a-III"/>
</dbReference>
<keyword evidence="6" id="KW-0597">Phosphoprotein</keyword>
<dbReference type="GO" id="GO:0005829">
    <property type="term" value="C:cytosol"/>
    <property type="evidence" value="ECO:0007669"/>
    <property type="project" value="TreeGrafter"/>
</dbReference>
<name>A0A7Z9BM57_9CYAN</name>
<gene>
    <name evidence="15" type="primary">pgm</name>
    <name evidence="15" type="ORF">PL8927_50073</name>
</gene>
<protein>
    <recommendedName>
        <fullName evidence="4">phosphoglucomutase (alpha-D-glucose-1,6-bisphosphate-dependent)</fullName>
        <ecNumber evidence="4">5.4.2.2</ecNumber>
    </recommendedName>
</protein>
<evidence type="ECO:0000259" key="13">
    <source>
        <dbReference type="Pfam" id="PF02879"/>
    </source>
</evidence>
<dbReference type="InterPro" id="IPR036900">
    <property type="entry name" value="A-D-PHexomutase_C_sf"/>
</dbReference>
<evidence type="ECO:0000256" key="10">
    <source>
        <dbReference type="ARBA" id="ARBA00023277"/>
    </source>
</evidence>
<keyword evidence="16" id="KW-1185">Reference proteome</keyword>
<dbReference type="Pfam" id="PF24947">
    <property type="entry name" value="PGM1_C_vert_fung"/>
    <property type="match status" value="1"/>
</dbReference>
<evidence type="ECO:0000313" key="16">
    <source>
        <dbReference type="Proteomes" id="UP000184550"/>
    </source>
</evidence>
<dbReference type="Pfam" id="PF02879">
    <property type="entry name" value="PGM_PMM_II"/>
    <property type="match status" value="1"/>
</dbReference>
<dbReference type="InterPro" id="IPR005844">
    <property type="entry name" value="A-D-PHexomutase_a/b/a-I"/>
</dbReference>
<dbReference type="AlphaFoldDB" id="A0A7Z9BM57"/>
<evidence type="ECO:0000256" key="11">
    <source>
        <dbReference type="RuleBase" id="RU004326"/>
    </source>
</evidence>
<evidence type="ECO:0000313" key="15">
    <source>
        <dbReference type="EMBL" id="VXD15605.1"/>
    </source>
</evidence>
<feature type="domain" description="Alpha-D-phosphohexomutase alpha/beta/alpha" evidence="14">
    <location>
        <begin position="316"/>
        <end position="428"/>
    </location>
</feature>
<evidence type="ECO:0000256" key="7">
    <source>
        <dbReference type="ARBA" id="ARBA00022723"/>
    </source>
</evidence>